<reference evidence="3 4" key="1">
    <citation type="journal article" date="2014" name="PLoS Genet.">
        <title>Phylogenetically driven sequencing of extremely halophilic archaea reveals strategies for static and dynamic osmo-response.</title>
        <authorList>
            <person name="Becker E.A."/>
            <person name="Seitzer P.M."/>
            <person name="Tritt A."/>
            <person name="Larsen D."/>
            <person name="Krusor M."/>
            <person name="Yao A.I."/>
            <person name="Wu D."/>
            <person name="Madern D."/>
            <person name="Eisen J.A."/>
            <person name="Darling A.E."/>
            <person name="Facciotti M.T."/>
        </authorList>
    </citation>
    <scope>NUCLEOTIDE SEQUENCE [LARGE SCALE GENOMIC DNA]</scope>
    <source>
        <strain evidence="3 4">JCM 10879</strain>
    </source>
</reference>
<dbReference type="PANTHER" id="PTHR39323">
    <property type="entry name" value="BLR1149 PROTEIN"/>
    <property type="match status" value="1"/>
</dbReference>
<evidence type="ECO:0000313" key="4">
    <source>
        <dbReference type="Proteomes" id="UP000011607"/>
    </source>
</evidence>
<feature type="region of interest" description="Disordered" evidence="1">
    <location>
        <begin position="1"/>
        <end position="37"/>
    </location>
</feature>
<evidence type="ECO:0000313" key="3">
    <source>
        <dbReference type="EMBL" id="EMA39501.1"/>
    </source>
</evidence>
<dbReference type="SUPFAM" id="SSF56300">
    <property type="entry name" value="Metallo-dependent phosphatases"/>
    <property type="match status" value="1"/>
</dbReference>
<feature type="compositionally biased region" description="Basic and acidic residues" evidence="1">
    <location>
        <begin position="1"/>
        <end position="12"/>
    </location>
</feature>
<dbReference type="Proteomes" id="UP000011607">
    <property type="component" value="Unassembled WGS sequence"/>
</dbReference>
<evidence type="ECO:0000256" key="1">
    <source>
        <dbReference type="SAM" id="MobiDB-lite"/>
    </source>
</evidence>
<dbReference type="InterPro" id="IPR004843">
    <property type="entry name" value="Calcineurin-like_PHP"/>
</dbReference>
<dbReference type="RefSeq" id="WP_006672657.1">
    <property type="nucleotide sequence ID" value="NZ_AOMA01000082.1"/>
</dbReference>
<feature type="domain" description="Calcineurin-like phosphoesterase" evidence="2">
    <location>
        <begin position="43"/>
        <end position="179"/>
    </location>
</feature>
<sequence length="310" mass="33476">MVRDRTTRERAAGVRVEPVPGEAAATATVEHGERTDDAPQRERLLLVADYHAGYEAALRYERGVDVPSRADERRDRLQTLVDRTDPDRLVVLGDLMHSIGDPGGAERGELEVLVESLPPTLAVTVVKGNHDGEIETWLGDDDSVGTEPRRDDPNADVPEVTVVPGNGIRIGGIGVCHGHTWPAPELLESGVEAICLGHEHPCVRLEDEVGGSRVERAWLRGRADPAAFADHERDAASRCGTDDATVPSTWLSEGVEPPRLIVMPAFNDLVGGTWVNLAEQSFLSPFLPDGLADGEAYLLDGTRLGPYDGI</sequence>
<dbReference type="Gene3D" id="3.60.21.10">
    <property type="match status" value="1"/>
</dbReference>
<proteinExistence type="predicted"/>
<gene>
    <name evidence="3" type="ORF">C446_08641</name>
</gene>
<dbReference type="eggNOG" id="arCOG01150">
    <property type="taxonomic scope" value="Archaea"/>
</dbReference>
<dbReference type="Pfam" id="PF00149">
    <property type="entry name" value="Metallophos"/>
    <property type="match status" value="1"/>
</dbReference>
<dbReference type="EMBL" id="AOMA01000082">
    <property type="protein sequence ID" value="EMA39501.1"/>
    <property type="molecule type" value="Genomic_DNA"/>
</dbReference>
<accession>M0M1G3</accession>
<dbReference type="AlphaFoldDB" id="M0M1G3"/>
<comment type="caution">
    <text evidence="3">The sequence shown here is derived from an EMBL/GenBank/DDBJ whole genome shotgun (WGS) entry which is preliminary data.</text>
</comment>
<keyword evidence="4" id="KW-1185">Reference proteome</keyword>
<evidence type="ECO:0000259" key="2">
    <source>
        <dbReference type="Pfam" id="PF00149"/>
    </source>
</evidence>
<dbReference type="GO" id="GO:0016787">
    <property type="term" value="F:hydrolase activity"/>
    <property type="evidence" value="ECO:0007669"/>
    <property type="project" value="InterPro"/>
</dbReference>
<dbReference type="InterPro" id="IPR029052">
    <property type="entry name" value="Metallo-depent_PP-like"/>
</dbReference>
<dbReference type="OrthoDB" id="10013at2157"/>
<name>M0M1G3_9EURY</name>
<dbReference type="STRING" id="1227454.C446_08641"/>
<feature type="region of interest" description="Disordered" evidence="1">
    <location>
        <begin position="137"/>
        <end position="159"/>
    </location>
</feature>
<dbReference type="PATRIC" id="fig|1227454.3.peg.1748"/>
<organism evidence="3 4">
    <name type="scientific">Halobiforma nitratireducens JCM 10879</name>
    <dbReference type="NCBI Taxonomy" id="1227454"/>
    <lineage>
        <taxon>Archaea</taxon>
        <taxon>Methanobacteriati</taxon>
        <taxon>Methanobacteriota</taxon>
        <taxon>Stenosarchaea group</taxon>
        <taxon>Halobacteria</taxon>
        <taxon>Halobacteriales</taxon>
        <taxon>Natrialbaceae</taxon>
        <taxon>Halobiforma</taxon>
    </lineage>
</organism>
<protein>
    <submittedName>
        <fullName evidence="3">Metallophosphoesterase</fullName>
    </submittedName>
</protein>
<dbReference type="PANTHER" id="PTHR39323:SF1">
    <property type="entry name" value="BLR1149 PROTEIN"/>
    <property type="match status" value="1"/>
</dbReference>